<protein>
    <recommendedName>
        <fullName evidence="5">Tetratricopeptide repeat-containing protein</fullName>
    </recommendedName>
</protein>
<evidence type="ECO:0000313" key="3">
    <source>
        <dbReference type="EMBL" id="MDV2077208.1"/>
    </source>
</evidence>
<feature type="chain" id="PRO_5047298056" description="Tetratricopeptide repeat-containing protein" evidence="2">
    <location>
        <begin position="26"/>
        <end position="656"/>
    </location>
</feature>
<dbReference type="Proteomes" id="UP001269819">
    <property type="component" value="Unassembled WGS sequence"/>
</dbReference>
<proteinExistence type="predicted"/>
<dbReference type="EMBL" id="JAWIIJ010000001">
    <property type="protein sequence ID" value="MDV2077208.1"/>
    <property type="molecule type" value="Genomic_DNA"/>
</dbReference>
<keyword evidence="2" id="KW-0732">Signal</keyword>
<evidence type="ECO:0000256" key="2">
    <source>
        <dbReference type="SAM" id="SignalP"/>
    </source>
</evidence>
<accession>A0ABU3VSF9</accession>
<feature type="coiled-coil region" evidence="1">
    <location>
        <begin position="543"/>
        <end position="570"/>
    </location>
</feature>
<dbReference type="RefSeq" id="WP_316972204.1">
    <property type="nucleotide sequence ID" value="NZ_JAWIIJ010000001.1"/>
</dbReference>
<sequence length="656" mass="72660">MSRTLSRTLQLLGLGLALASAPSVAAAAGDDWPQRAQDLGYGTILYDHYQGRSLDALTGFAVAEARDGIQGHGDHPQLIRGSVMLAYGMTRQAQALFEALLEDSRVDALSRNLAWFYLGKVHYLEGDNSRSQQALARVTAEVLAADAPDDHEQWLYLQGQLALRVDGAGADSRVEALAARLPTGSLYRHYLRYNLASARLAAGHREAALATLEQLASQLQATAPAQDGESRALLERTQLSLGELYLQQSRHRDAQSRLAAIRLDSPFSDQALYHYALASAGTESWGLALQALDTLQQRPLFSPWLQQVPYARGHVLEQLQRPQQAMVAYRDAAERYQTLQQQLAQARAQLTEAGIVGALQPLASVADGQPPAQSAVTLGDPALGSDAYGRLQLQPGDPALAQLLSQEPFQLALRDLHELYRLQRLMTDWQDKLASFDAMLVTRQSQRQRKIADTRAALQAQQADQWLSQQQRFQRRIDAALAAEDADFFMTEQQRAAHRRIQRVLATLETLPDDERTASQRRKIARIQAYFDWQVADDYGVNRWAAQKQLRQLNQAMAEFRQRRTALAGEMAGTGGNASLARRISASGQRLETLAGELELALSQARAELLARVEADFDRQQQTVQRYLVASRHAQARLADAVFSGADDRAEEQTDD</sequence>
<comment type="caution">
    <text evidence="3">The sequence shown here is derived from an EMBL/GenBank/DDBJ whole genome shotgun (WGS) entry which is preliminary data.</text>
</comment>
<evidence type="ECO:0000313" key="4">
    <source>
        <dbReference type="Proteomes" id="UP001269819"/>
    </source>
</evidence>
<feature type="coiled-coil region" evidence="1">
    <location>
        <begin position="329"/>
        <end position="356"/>
    </location>
</feature>
<reference evidence="3 4" key="1">
    <citation type="submission" date="2023-10" db="EMBL/GenBank/DDBJ databases">
        <title>Characteristics and mechanism of a salt-tolerant marine origin heterotrophic nitrifying- aerobic denitrifying bacteria Marinobacter xestospongiae HN1.</title>
        <authorList>
            <person name="Qi R."/>
        </authorList>
    </citation>
    <scope>NUCLEOTIDE SEQUENCE [LARGE SCALE GENOMIC DNA]</scope>
    <source>
        <strain evidence="3 4">HN1</strain>
    </source>
</reference>
<feature type="signal peptide" evidence="2">
    <location>
        <begin position="1"/>
        <end position="25"/>
    </location>
</feature>
<keyword evidence="1" id="KW-0175">Coiled coil</keyword>
<keyword evidence="4" id="KW-1185">Reference proteome</keyword>
<evidence type="ECO:0000256" key="1">
    <source>
        <dbReference type="SAM" id="Coils"/>
    </source>
</evidence>
<evidence type="ECO:0008006" key="5">
    <source>
        <dbReference type="Google" id="ProtNLM"/>
    </source>
</evidence>
<gene>
    <name evidence="3" type="ORF">RYS15_00865</name>
</gene>
<name>A0ABU3VSF9_9GAMM</name>
<organism evidence="3 4">
    <name type="scientific">Marinobacter xestospongiae</name>
    <dbReference type="NCBI Taxonomy" id="994319"/>
    <lineage>
        <taxon>Bacteria</taxon>
        <taxon>Pseudomonadati</taxon>
        <taxon>Pseudomonadota</taxon>
        <taxon>Gammaproteobacteria</taxon>
        <taxon>Pseudomonadales</taxon>
        <taxon>Marinobacteraceae</taxon>
        <taxon>Marinobacter</taxon>
    </lineage>
</organism>